<keyword evidence="2" id="KW-1185">Reference proteome</keyword>
<proteinExistence type="predicted"/>
<evidence type="ECO:0000313" key="1">
    <source>
        <dbReference type="EMBL" id="SDE59797.1"/>
    </source>
</evidence>
<accession>A0A1G7E805</accession>
<dbReference type="Proteomes" id="UP000182114">
    <property type="component" value="Unassembled WGS sequence"/>
</dbReference>
<sequence>MKISLGFFNGLKTGSSLAHYYELKPLEFYLSIFSNIFTTHKKHNPLYGSHATNFTTLKIITDET</sequence>
<evidence type="ECO:0000313" key="2">
    <source>
        <dbReference type="Proteomes" id="UP000182114"/>
    </source>
</evidence>
<gene>
    <name evidence="1" type="ORF">SAMN04487992_102150</name>
</gene>
<dbReference type="EMBL" id="FNBD01000002">
    <property type="protein sequence ID" value="SDE59797.1"/>
    <property type="molecule type" value="Genomic_DNA"/>
</dbReference>
<name>A0A1G7E805_9FLAO</name>
<dbReference type="AlphaFoldDB" id="A0A1G7E805"/>
<reference evidence="2" key="1">
    <citation type="submission" date="2016-10" db="EMBL/GenBank/DDBJ databases">
        <authorList>
            <person name="Varghese N."/>
            <person name="Submissions S."/>
        </authorList>
    </citation>
    <scope>NUCLEOTIDE SEQUENCE [LARGE SCALE GENOMIC DNA]</scope>
    <source>
        <strain evidence="2">DSM 24729</strain>
    </source>
</reference>
<protein>
    <submittedName>
        <fullName evidence="1">Uncharacterized protein</fullName>
    </submittedName>
</protein>
<organism evidence="1 2">
    <name type="scientific">Cellulophaga baltica</name>
    <dbReference type="NCBI Taxonomy" id="76594"/>
    <lineage>
        <taxon>Bacteria</taxon>
        <taxon>Pseudomonadati</taxon>
        <taxon>Bacteroidota</taxon>
        <taxon>Flavobacteriia</taxon>
        <taxon>Flavobacteriales</taxon>
        <taxon>Flavobacteriaceae</taxon>
        <taxon>Cellulophaga</taxon>
    </lineage>
</organism>